<protein>
    <recommendedName>
        <fullName evidence="4">Aromatic ring-opening dioxygenase LigA</fullName>
    </recommendedName>
</protein>
<feature type="transmembrane region" description="Helical" evidence="1">
    <location>
        <begin position="147"/>
        <end position="173"/>
    </location>
</feature>
<feature type="transmembrane region" description="Helical" evidence="1">
    <location>
        <begin position="24"/>
        <end position="48"/>
    </location>
</feature>
<keyword evidence="1" id="KW-0472">Membrane</keyword>
<dbReference type="EMBL" id="MFAA01000034">
    <property type="protein sequence ID" value="OGD68481.1"/>
    <property type="molecule type" value="Genomic_DNA"/>
</dbReference>
<evidence type="ECO:0000313" key="3">
    <source>
        <dbReference type="Proteomes" id="UP000185891"/>
    </source>
</evidence>
<keyword evidence="1" id="KW-0812">Transmembrane</keyword>
<dbReference type="Proteomes" id="UP000185891">
    <property type="component" value="Unassembled WGS sequence"/>
</dbReference>
<accession>A0A1F5EM55</accession>
<gene>
    <name evidence="2" type="ORF">A3E89_01085</name>
</gene>
<comment type="caution">
    <text evidence="2">The sequence shown here is derived from an EMBL/GenBank/DDBJ whole genome shotgun (WGS) entry which is preliminary data.</text>
</comment>
<dbReference type="AlphaFoldDB" id="A0A1F5EM55"/>
<sequence>MGVDKNISPKTNTKILYNIYMKKLIKVSSILAILLGIVLTIGGVWGIYFTYKNVAREKIITPADANISGKPVLGPLTLRAQSDAIRKHTLLTTEDKTFAEMPRQIQEIGKDGKPILDEKGDPIMTPNMARDIWITATTLTTALNLAILVYAFSTLITLFGIILIWIGVIFYTLNNKL</sequence>
<evidence type="ECO:0008006" key="4">
    <source>
        <dbReference type="Google" id="ProtNLM"/>
    </source>
</evidence>
<keyword evidence="1" id="KW-1133">Transmembrane helix</keyword>
<organism evidence="2 3">
    <name type="scientific">Candidatus Campbellbacteria bacterium RIFCSPHIGHO2_12_FULL_35_10</name>
    <dbReference type="NCBI Taxonomy" id="1797578"/>
    <lineage>
        <taxon>Bacteria</taxon>
        <taxon>Candidatus Campbelliibacteriota</taxon>
    </lineage>
</organism>
<evidence type="ECO:0000256" key="1">
    <source>
        <dbReference type="SAM" id="Phobius"/>
    </source>
</evidence>
<reference evidence="2 3" key="1">
    <citation type="journal article" date="2016" name="Nat. Commun.">
        <title>Thousands of microbial genomes shed light on interconnected biogeochemical processes in an aquifer system.</title>
        <authorList>
            <person name="Anantharaman K."/>
            <person name="Brown C.T."/>
            <person name="Hug L.A."/>
            <person name="Sharon I."/>
            <person name="Castelle C.J."/>
            <person name="Probst A.J."/>
            <person name="Thomas B.C."/>
            <person name="Singh A."/>
            <person name="Wilkins M.J."/>
            <person name="Karaoz U."/>
            <person name="Brodie E.L."/>
            <person name="Williams K.H."/>
            <person name="Hubbard S.S."/>
            <person name="Banfield J.F."/>
        </authorList>
    </citation>
    <scope>NUCLEOTIDE SEQUENCE [LARGE SCALE GENOMIC DNA]</scope>
</reference>
<name>A0A1F5EM55_9BACT</name>
<evidence type="ECO:0000313" key="2">
    <source>
        <dbReference type="EMBL" id="OGD68481.1"/>
    </source>
</evidence>
<proteinExistence type="predicted"/>